<evidence type="ECO:0000313" key="2">
    <source>
        <dbReference type="EMBL" id="NDO39523.1"/>
    </source>
</evidence>
<name>A0A845SYD6_9FIRM</name>
<evidence type="ECO:0000256" key="1">
    <source>
        <dbReference type="SAM" id="MobiDB-lite"/>
    </source>
</evidence>
<gene>
    <name evidence="2" type="ORF">FMM72_09685</name>
</gene>
<accession>A0A845SYD6</accession>
<evidence type="ECO:0000313" key="3">
    <source>
        <dbReference type="Proteomes" id="UP000462501"/>
    </source>
</evidence>
<protein>
    <submittedName>
        <fullName evidence="2">Uncharacterized protein</fullName>
    </submittedName>
</protein>
<dbReference type="Proteomes" id="UP000462501">
    <property type="component" value="Unassembled WGS sequence"/>
</dbReference>
<organism evidence="2 3">
    <name type="scientific">Anaerotruncus colihominis</name>
    <dbReference type="NCBI Taxonomy" id="169435"/>
    <lineage>
        <taxon>Bacteria</taxon>
        <taxon>Bacillati</taxon>
        <taxon>Bacillota</taxon>
        <taxon>Clostridia</taxon>
        <taxon>Eubacteriales</taxon>
        <taxon>Oscillospiraceae</taxon>
        <taxon>Anaerotruncus</taxon>
    </lineage>
</organism>
<comment type="caution">
    <text evidence="2">The sequence shown here is derived from an EMBL/GenBank/DDBJ whole genome shotgun (WGS) entry which is preliminary data.</text>
</comment>
<feature type="region of interest" description="Disordered" evidence="1">
    <location>
        <begin position="77"/>
        <end position="115"/>
    </location>
</feature>
<dbReference type="AlphaFoldDB" id="A0A845SYD6"/>
<reference evidence="2 3" key="1">
    <citation type="submission" date="2019-06" db="EMBL/GenBank/DDBJ databases">
        <title>Draft genome sequences of 15 bacterial species constituting the stable defined intestinal microbiota of the GM15 gnotobiotic mouse model.</title>
        <authorList>
            <person name="Elie C."/>
            <person name="Mathieu A."/>
            <person name="Saliou A."/>
            <person name="Darnaud M."/>
            <person name="Leulier F."/>
            <person name="Tamellini A."/>
        </authorList>
    </citation>
    <scope>NUCLEOTIDE SEQUENCE [LARGE SCALE GENOMIC DNA]</scope>
    <source>
        <strain evidence="2 3">JM4-15</strain>
    </source>
</reference>
<dbReference type="EMBL" id="VIQT01000010">
    <property type="protein sequence ID" value="NDO39523.1"/>
    <property type="molecule type" value="Genomic_DNA"/>
</dbReference>
<sequence length="115" mass="13289">MLSPPLLGAIILGARQYVRRKGRAAPIPWTQPRGRCGLYKCRNLPHCSRRSRLKFFAKLFFKKAGKFFAEAFFRKSRSAGGRQARMGSGQRPHRRFWPAPRSPAHLLHQAQHHKE</sequence>
<proteinExistence type="predicted"/>